<dbReference type="AlphaFoldDB" id="A0A9P1GBI3"/>
<dbReference type="InterPro" id="IPR002059">
    <property type="entry name" value="CSP_DNA-bd"/>
</dbReference>
<evidence type="ECO:0000313" key="2">
    <source>
        <dbReference type="EMBL" id="CAI4007255.1"/>
    </source>
</evidence>
<organism evidence="2">
    <name type="scientific">Cladocopium goreaui</name>
    <dbReference type="NCBI Taxonomy" id="2562237"/>
    <lineage>
        <taxon>Eukaryota</taxon>
        <taxon>Sar</taxon>
        <taxon>Alveolata</taxon>
        <taxon>Dinophyceae</taxon>
        <taxon>Suessiales</taxon>
        <taxon>Symbiodiniaceae</taxon>
        <taxon>Cladocopium</taxon>
    </lineage>
</organism>
<dbReference type="SUPFAM" id="SSF50249">
    <property type="entry name" value="Nucleic acid-binding proteins"/>
    <property type="match status" value="1"/>
</dbReference>
<reference evidence="3" key="2">
    <citation type="submission" date="2024-04" db="EMBL/GenBank/DDBJ databases">
        <authorList>
            <person name="Chen Y."/>
            <person name="Shah S."/>
            <person name="Dougan E. K."/>
            <person name="Thang M."/>
            <person name="Chan C."/>
        </authorList>
    </citation>
    <scope>NUCLEOTIDE SEQUENCE [LARGE SCALE GENOMIC DNA]</scope>
</reference>
<dbReference type="PROSITE" id="PS51857">
    <property type="entry name" value="CSD_2"/>
    <property type="match status" value="1"/>
</dbReference>
<dbReference type="OrthoDB" id="440460at2759"/>
<dbReference type="EMBL" id="CAMXCT030004001">
    <property type="protein sequence ID" value="CAL4794567.1"/>
    <property type="molecule type" value="Genomic_DNA"/>
</dbReference>
<dbReference type="EMBL" id="CAMXCT020004001">
    <property type="protein sequence ID" value="CAL1160630.1"/>
    <property type="molecule type" value="Genomic_DNA"/>
</dbReference>
<feature type="domain" description="CSD" evidence="1">
    <location>
        <begin position="333"/>
        <end position="398"/>
    </location>
</feature>
<dbReference type="Proteomes" id="UP001152797">
    <property type="component" value="Unassembled WGS sequence"/>
</dbReference>
<name>A0A9P1GBI3_9DINO</name>
<dbReference type="InterPro" id="IPR011129">
    <property type="entry name" value="CSD"/>
</dbReference>
<comment type="caution">
    <text evidence="2">The sequence shown here is derived from an EMBL/GenBank/DDBJ whole genome shotgun (WGS) entry which is preliminary data.</text>
</comment>
<accession>A0A9P1GBI3</accession>
<reference evidence="2" key="1">
    <citation type="submission" date="2022-10" db="EMBL/GenBank/DDBJ databases">
        <authorList>
            <person name="Chen Y."/>
            <person name="Dougan E. K."/>
            <person name="Chan C."/>
            <person name="Rhodes N."/>
            <person name="Thang M."/>
        </authorList>
    </citation>
    <scope>NUCLEOTIDE SEQUENCE</scope>
</reference>
<dbReference type="Pfam" id="PF00313">
    <property type="entry name" value="CSD"/>
    <property type="match status" value="1"/>
</dbReference>
<keyword evidence="5" id="KW-1185">Reference proteome</keyword>
<dbReference type="EMBL" id="CAMXCT010004001">
    <property type="protein sequence ID" value="CAI4007255.1"/>
    <property type="molecule type" value="Genomic_DNA"/>
</dbReference>
<dbReference type="InterPro" id="IPR012340">
    <property type="entry name" value="NA-bd_OB-fold"/>
</dbReference>
<dbReference type="Gene3D" id="2.40.50.140">
    <property type="entry name" value="Nucleic acid-binding proteins"/>
    <property type="match status" value="1"/>
</dbReference>
<proteinExistence type="predicted"/>
<dbReference type="GO" id="GO:0003676">
    <property type="term" value="F:nucleic acid binding"/>
    <property type="evidence" value="ECO:0007669"/>
    <property type="project" value="InterPro"/>
</dbReference>
<gene>
    <name evidence="2" type="ORF">C1SCF055_LOCUS32820</name>
</gene>
<dbReference type="SMART" id="SM00357">
    <property type="entry name" value="CSP"/>
    <property type="match status" value="1"/>
</dbReference>
<evidence type="ECO:0000313" key="5">
    <source>
        <dbReference type="Proteomes" id="UP001152797"/>
    </source>
</evidence>
<evidence type="ECO:0000313" key="4">
    <source>
        <dbReference type="EMBL" id="CAL4794567.1"/>
    </source>
</evidence>
<sequence>MAVLLGAGVDANLRLVSRVSLAELPEDNRLVSLEDFVLTLEMMMAEWLSSHMSMKRPLDNEDDQGGVKKRLEAGEVVFSGRIESMDPVTRSSLIHCHEIARQSCKALKASNQLVLSSMAAVGDSVAFFLRWSREGPQASPPMVRLRCGDDNFALLGKFRTGTAGYGFVSCDLMTEFFGRDAHVERDLAQTFETGQTVCFNVSITQGMPMVTEMSACLPDWHPTPSDVPLEIETAESVEPLQALDPEEPQQCHDEPSEPVEPLEPSEVSQLVAPVEPEPSTGDEWNQWNQWNQGRDDWKKWSDWKDWSPDWSSWPSDWSWHAEGAGQGERLGKKATGVIKSFNERTNYGFIECKELADIYGRDTFVHGKEFQGHYVGEKVSFTVYLGPRGQPQAFNVEKIREKKHWDKPKASGAKRKDRSCGEEKTKNSFLLGIVTSYFPERGCGFIECDEVRRKYGQEVYVFKDVLADSLAGPGDLVAFYLHLSKQKKAQASHPMLRLKTGTAGTFALKGRFEAVAKGVTQIHCPETLNFFGSPVRVNQRLGSKLEAGSAVSFNVTVSDQGYPLAYNAEPCDDQWLPTATQLTLATEATAWDAWKAKESGNGYSGYGGSSPASRTAVLIGRIKSFDSENYGFIESDLVSSACGCDAVTGEDLSDFEVGETVLFEVSFAHSRQPQARYVRRCAI</sequence>
<protein>
    <submittedName>
        <fullName evidence="4">Cold shock protein CspB (Major cold shock protein)</fullName>
    </submittedName>
</protein>
<evidence type="ECO:0000259" key="1">
    <source>
        <dbReference type="PROSITE" id="PS51857"/>
    </source>
</evidence>
<evidence type="ECO:0000313" key="3">
    <source>
        <dbReference type="EMBL" id="CAL1160630.1"/>
    </source>
</evidence>